<dbReference type="Proteomes" id="UP000789920">
    <property type="component" value="Unassembled WGS sequence"/>
</dbReference>
<organism evidence="1 2">
    <name type="scientific">Racocetra persica</name>
    <dbReference type="NCBI Taxonomy" id="160502"/>
    <lineage>
        <taxon>Eukaryota</taxon>
        <taxon>Fungi</taxon>
        <taxon>Fungi incertae sedis</taxon>
        <taxon>Mucoromycota</taxon>
        <taxon>Glomeromycotina</taxon>
        <taxon>Glomeromycetes</taxon>
        <taxon>Diversisporales</taxon>
        <taxon>Gigasporaceae</taxon>
        <taxon>Racocetra</taxon>
    </lineage>
</organism>
<proteinExistence type="predicted"/>
<accession>A0ACA9R806</accession>
<comment type="caution">
    <text evidence="1">The sequence shown here is derived from an EMBL/GenBank/DDBJ whole genome shotgun (WGS) entry which is preliminary data.</text>
</comment>
<evidence type="ECO:0000313" key="1">
    <source>
        <dbReference type="EMBL" id="CAG8780137.1"/>
    </source>
</evidence>
<sequence>NAEDTILDSYDTSDPCNEKCITKSQVDKSGQATNICTRVRSLFEKLPANIINTQKKS</sequence>
<name>A0ACA9R806_9GLOM</name>
<dbReference type="EMBL" id="CAJVQC010044729">
    <property type="protein sequence ID" value="CAG8780137.1"/>
    <property type="molecule type" value="Genomic_DNA"/>
</dbReference>
<protein>
    <submittedName>
        <fullName evidence="1">6594_t:CDS:1</fullName>
    </submittedName>
</protein>
<gene>
    <name evidence="1" type="ORF">RPERSI_LOCUS17456</name>
</gene>
<keyword evidence="2" id="KW-1185">Reference proteome</keyword>
<evidence type="ECO:0000313" key="2">
    <source>
        <dbReference type="Proteomes" id="UP000789920"/>
    </source>
</evidence>
<reference evidence="1" key="1">
    <citation type="submission" date="2021-06" db="EMBL/GenBank/DDBJ databases">
        <authorList>
            <person name="Kallberg Y."/>
            <person name="Tangrot J."/>
            <person name="Rosling A."/>
        </authorList>
    </citation>
    <scope>NUCLEOTIDE SEQUENCE</scope>
    <source>
        <strain evidence="1">MA461A</strain>
    </source>
</reference>
<feature type="non-terminal residue" evidence="1">
    <location>
        <position position="1"/>
    </location>
</feature>